<keyword evidence="3" id="KW-0812">Transmembrane</keyword>
<dbReference type="OrthoDB" id="1431247at2759"/>
<proteinExistence type="inferred from homology"/>
<evidence type="ECO:0000256" key="1">
    <source>
        <dbReference type="PROSITE-ProRule" id="PRU00285"/>
    </source>
</evidence>
<dbReference type="InterPro" id="IPR008978">
    <property type="entry name" value="HSP20-like_chaperone"/>
</dbReference>
<evidence type="ECO:0000313" key="6">
    <source>
        <dbReference type="Proteomes" id="UP000327013"/>
    </source>
</evidence>
<name>A0A5N6RNL0_9ROSI</name>
<keyword evidence="3" id="KW-0472">Membrane</keyword>
<keyword evidence="3" id="KW-1133">Transmembrane helix</keyword>
<feature type="transmembrane region" description="Helical" evidence="3">
    <location>
        <begin position="127"/>
        <end position="147"/>
    </location>
</feature>
<reference evidence="5 6" key="1">
    <citation type="submission" date="2019-06" db="EMBL/GenBank/DDBJ databases">
        <title>A chromosomal-level reference genome of Carpinus fangiana (Coryloideae, Betulaceae).</title>
        <authorList>
            <person name="Yang X."/>
            <person name="Wang Z."/>
            <person name="Zhang L."/>
            <person name="Hao G."/>
            <person name="Liu J."/>
            <person name="Yang Y."/>
        </authorList>
    </citation>
    <scope>NUCLEOTIDE SEQUENCE [LARGE SCALE GENOMIC DNA]</scope>
    <source>
        <strain evidence="5">Cfa_2016G</strain>
        <tissue evidence="5">Leaf</tissue>
    </source>
</reference>
<keyword evidence="6" id="KW-1185">Reference proteome</keyword>
<feature type="domain" description="SHSP" evidence="4">
    <location>
        <begin position="11"/>
        <end position="122"/>
    </location>
</feature>
<evidence type="ECO:0000256" key="3">
    <source>
        <dbReference type="SAM" id="Phobius"/>
    </source>
</evidence>
<dbReference type="AlphaFoldDB" id="A0A5N6RNL0"/>
<organism evidence="5 6">
    <name type="scientific">Carpinus fangiana</name>
    <dbReference type="NCBI Taxonomy" id="176857"/>
    <lineage>
        <taxon>Eukaryota</taxon>
        <taxon>Viridiplantae</taxon>
        <taxon>Streptophyta</taxon>
        <taxon>Embryophyta</taxon>
        <taxon>Tracheophyta</taxon>
        <taxon>Spermatophyta</taxon>
        <taxon>Magnoliopsida</taxon>
        <taxon>eudicotyledons</taxon>
        <taxon>Gunneridae</taxon>
        <taxon>Pentapetalae</taxon>
        <taxon>rosids</taxon>
        <taxon>fabids</taxon>
        <taxon>Fagales</taxon>
        <taxon>Betulaceae</taxon>
        <taxon>Carpinus</taxon>
    </lineage>
</organism>
<accession>A0A5N6RNL0</accession>
<dbReference type="Proteomes" id="UP000327013">
    <property type="component" value="Chromosome 7"/>
</dbReference>
<dbReference type="PROSITE" id="PS01031">
    <property type="entry name" value="SHSP"/>
    <property type="match status" value="1"/>
</dbReference>
<comment type="similarity">
    <text evidence="1 2">Belongs to the small heat shock protein (HSP20) family.</text>
</comment>
<dbReference type="InterPro" id="IPR002068">
    <property type="entry name" value="A-crystallin/Hsp20_dom"/>
</dbReference>
<dbReference type="CDD" id="cd06464">
    <property type="entry name" value="ACD_sHsps-like"/>
    <property type="match status" value="1"/>
</dbReference>
<evidence type="ECO:0000313" key="5">
    <source>
        <dbReference type="EMBL" id="KAE8099730.1"/>
    </source>
</evidence>
<dbReference type="Gene3D" id="2.60.40.790">
    <property type="match status" value="1"/>
</dbReference>
<dbReference type="EMBL" id="CM017327">
    <property type="protein sequence ID" value="KAE8099730.1"/>
    <property type="molecule type" value="Genomic_DNA"/>
</dbReference>
<gene>
    <name evidence="5" type="ORF">FH972_017687</name>
</gene>
<dbReference type="Pfam" id="PF00011">
    <property type="entry name" value="HSP20"/>
    <property type="match status" value="1"/>
</dbReference>
<protein>
    <recommendedName>
        <fullName evidence="4">SHSP domain-containing protein</fullName>
    </recommendedName>
</protein>
<dbReference type="SUPFAM" id="SSF49764">
    <property type="entry name" value="HSP20-like chaperones"/>
    <property type="match status" value="1"/>
</dbReference>
<evidence type="ECO:0000259" key="4">
    <source>
        <dbReference type="PROSITE" id="PS01031"/>
    </source>
</evidence>
<sequence>MEIKDEYATQKRTCIEIEPYCRWHREKNKDRLDIHLHGFKREQLKIYINCFGTSITVRGERPLHENMWKRFSKKINISNDYAVDEISSRFINGILSLSMPKKVPLLKKLQQLGEKGSPLQMNVGIEAALKIIIAVTVGVAFGYYLAYKYSEFSHAEN</sequence>
<evidence type="ECO:0000256" key="2">
    <source>
        <dbReference type="RuleBase" id="RU003616"/>
    </source>
</evidence>